<feature type="region of interest" description="Disordered" evidence="6">
    <location>
        <begin position="72"/>
        <end position="221"/>
    </location>
</feature>
<sequence>MGKVTGWYPGWHVAPLAARTWLLILTFGFIGADITCRSCHWQVQLQEHQLPPPPPPEHPPQHGLLMHLRTGRGGEEARWRPAAEKGERAAGQGDGGGDPILSASEEQEASSGSRRWGHVSRRSPEAAQIDLGWSPSEDPRRPPRSNLAPTPPPAEGRWRVNSEARRPARSAPLARLGTDQADRRRQPSRKPRGAPAERDLPPPPPLESREGASSEQPPGKATRFRAEELKLTSTTFALTGDSAHNQAMVHWSGHNSSVILILTKLYDYNLGSITESSLWRSTDYGTTYEKLNDKVGLKTILSYLYVCPTNKRKIMLLTDPEIESSLLISSDEGATYQKYRLNFYIHSMLFHPKREDWILAYSQDQKLYSSVEFGRRWLLLQEMVTPNRFYWSRMGTSKEPDIVHLETKTVDGHAQYITCRMQNCSEAIRSKPFPGYIDSDSLIVQDDYVFVQLTSGGRPHYYVSYRRNAFAQMKLPKYALPKDMHVISTDENQVLAAVQEWNQNDTYNLYISDTRGIYFTLALENVKSSRDPEGNVMIDLYEVAGIKGMFLANKKIDNQVKTFITYNKGRDWHLLQAPDTDLRGNPVHCLLPYCSLHLHLKVSENPYTSGNIASRDTAPGIIVASGNIGTELSDNDISMFVSSDAGNNWRQIFEEEHSVLYLDQGGVLVAMKHTSLPIRHLWLSFDEGRSWSKYSFTSIPLFVDGVLGEPGEETLIMTVFGHFSHRSEWQLVKIDYKSIFDRRCAEDDYRPWQLHSQGEACIMGAKRIYKKRKSEKKCMQGKYAGAMESEPCVCTEADFDCDYGFERHSNGQCLPAFWYNPSSLSKDCSLGQSYLNSTGYRKVVSNNCTDGVRERYTAKPQQCPGKAPRGLRLVTSDGTLTSEQGHNVTFLVQLEEGDIQRSIIRVDFGDGSAVSYANLSSTEDGIKHIYQNVGIFRVTAQVENSLGADSAVLYLHVNCPLEHVHLSLPFVTTKNKEVNATAVLWPSQVGTLTYIWWFGNNTEPLITLEGSITFTFSAEGMNTITVQVAAGNTILQDTKMIAVYEQFQSLRLSFSPNLDEYNPDIPEWRRDISRVIKTALVEATDISSEQILVAILPGLPTSAELFILPYKDAAGEDKRSPEDLQEISELLAQKLNQNIVQFNLKPGVRILVHTAHLTAAPLTDVTPSHSGSAMLMLLSVLFVGLAVFVIYKFKRKIPGINVYAQMQNEKDQEMVSPGSQSESMPNAPQSELMIPEQLVDEKLDTGLIGLPDFQRPILVPKRLLGGKFPGHPGHQPTSVTRQPRTAQGPEPDSA</sequence>
<dbReference type="PANTHER" id="PTHR12106">
    <property type="entry name" value="SORTILIN RELATED"/>
    <property type="match status" value="1"/>
</dbReference>
<evidence type="ECO:0000256" key="7">
    <source>
        <dbReference type="SAM" id="Phobius"/>
    </source>
</evidence>
<dbReference type="PROSITE" id="PS50093">
    <property type="entry name" value="PKD"/>
    <property type="match status" value="1"/>
</dbReference>
<accession>A0ABM5G1Z7</accession>
<dbReference type="Proteomes" id="UP001652642">
    <property type="component" value="Chromosome 3"/>
</dbReference>
<feature type="compositionally biased region" description="Basic and acidic residues" evidence="6">
    <location>
        <begin position="72"/>
        <end position="88"/>
    </location>
</feature>
<evidence type="ECO:0000256" key="1">
    <source>
        <dbReference type="ARBA" id="ARBA00004479"/>
    </source>
</evidence>
<reference evidence="10" key="1">
    <citation type="submission" date="2025-08" db="UniProtKB">
        <authorList>
            <consortium name="RefSeq"/>
        </authorList>
    </citation>
    <scope>IDENTIFICATION</scope>
</reference>
<keyword evidence="7" id="KW-1133">Transmembrane helix</keyword>
<evidence type="ECO:0000256" key="5">
    <source>
        <dbReference type="ARBA" id="ARBA00023180"/>
    </source>
</evidence>
<name>A0ABM5G1Z7_9SAUR</name>
<keyword evidence="9" id="KW-1185">Reference proteome</keyword>
<dbReference type="Pfam" id="PF00801">
    <property type="entry name" value="PKD"/>
    <property type="match status" value="1"/>
</dbReference>
<dbReference type="PANTHER" id="PTHR12106:SF8">
    <property type="entry name" value="VPS10 DOMAIN-CONTAINING RECEPTOR SORCS1"/>
    <property type="match status" value="1"/>
</dbReference>
<dbReference type="SUPFAM" id="SSF49299">
    <property type="entry name" value="PKD domain"/>
    <property type="match status" value="2"/>
</dbReference>
<dbReference type="Gene3D" id="2.60.40.10">
    <property type="entry name" value="Immunoglobulins"/>
    <property type="match status" value="1"/>
</dbReference>
<keyword evidence="5" id="KW-0325">Glycoprotein</keyword>
<dbReference type="Gene3D" id="3.30.60.270">
    <property type="match status" value="1"/>
</dbReference>
<gene>
    <name evidence="10" type="primary">SORCS1</name>
</gene>
<evidence type="ECO:0000313" key="10">
    <source>
        <dbReference type="RefSeq" id="XP_072851678.1"/>
    </source>
</evidence>
<dbReference type="Gene3D" id="2.10.70.80">
    <property type="match status" value="1"/>
</dbReference>
<dbReference type="InterPro" id="IPR013783">
    <property type="entry name" value="Ig-like_fold"/>
</dbReference>
<dbReference type="InterPro" id="IPR031777">
    <property type="entry name" value="Sortilin_C"/>
</dbReference>
<keyword evidence="3" id="KW-0677">Repeat</keyword>
<dbReference type="RefSeq" id="XP_072851678.1">
    <property type="nucleotide sequence ID" value="XM_072995577.1"/>
</dbReference>
<keyword evidence="4 7" id="KW-0472">Membrane</keyword>
<dbReference type="InterPro" id="IPR050310">
    <property type="entry name" value="VPS10-sortilin"/>
</dbReference>
<proteinExistence type="inferred from homology"/>
<dbReference type="InterPro" id="IPR000601">
    <property type="entry name" value="PKD_dom"/>
</dbReference>
<dbReference type="InterPro" id="IPR006581">
    <property type="entry name" value="VPS10"/>
</dbReference>
<dbReference type="SUPFAM" id="SSF110296">
    <property type="entry name" value="Oligoxyloglucan reducing end-specific cellobiohydrolase"/>
    <property type="match status" value="1"/>
</dbReference>
<comment type="subcellular location">
    <subcellularLocation>
        <location evidence="1">Membrane</location>
        <topology evidence="1">Single-pass type I membrane protein</topology>
    </subcellularLocation>
</comment>
<evidence type="ECO:0000259" key="8">
    <source>
        <dbReference type="PROSITE" id="PS50093"/>
    </source>
</evidence>
<dbReference type="InterPro" id="IPR015943">
    <property type="entry name" value="WD40/YVTN_repeat-like_dom_sf"/>
</dbReference>
<organism evidence="9 10">
    <name type="scientific">Pogona vitticeps</name>
    <name type="common">central bearded dragon</name>
    <dbReference type="NCBI Taxonomy" id="103695"/>
    <lineage>
        <taxon>Eukaryota</taxon>
        <taxon>Metazoa</taxon>
        <taxon>Chordata</taxon>
        <taxon>Craniata</taxon>
        <taxon>Vertebrata</taxon>
        <taxon>Euteleostomi</taxon>
        <taxon>Lepidosauria</taxon>
        <taxon>Squamata</taxon>
        <taxon>Bifurcata</taxon>
        <taxon>Unidentata</taxon>
        <taxon>Episquamata</taxon>
        <taxon>Toxicofera</taxon>
        <taxon>Iguania</taxon>
        <taxon>Acrodonta</taxon>
        <taxon>Agamidae</taxon>
        <taxon>Amphibolurinae</taxon>
        <taxon>Pogona</taxon>
    </lineage>
</organism>
<feature type="region of interest" description="Disordered" evidence="6">
    <location>
        <begin position="1264"/>
        <end position="1294"/>
    </location>
</feature>
<dbReference type="Pfam" id="PF15902">
    <property type="entry name" value="Sortilin-Vps10"/>
    <property type="match status" value="1"/>
</dbReference>
<evidence type="ECO:0000256" key="2">
    <source>
        <dbReference type="ARBA" id="ARBA00010818"/>
    </source>
</evidence>
<dbReference type="Pfam" id="PF15901">
    <property type="entry name" value="Sortilin_C"/>
    <property type="match status" value="1"/>
</dbReference>
<keyword evidence="7" id="KW-0812">Transmembrane</keyword>
<feature type="transmembrane region" description="Helical" evidence="7">
    <location>
        <begin position="1173"/>
        <end position="1191"/>
    </location>
</feature>
<evidence type="ECO:0000256" key="6">
    <source>
        <dbReference type="SAM" id="MobiDB-lite"/>
    </source>
</evidence>
<keyword evidence="10" id="KW-0675">Receptor</keyword>
<dbReference type="InterPro" id="IPR031778">
    <property type="entry name" value="Sortilin_N"/>
</dbReference>
<feature type="compositionally biased region" description="Polar residues" evidence="6">
    <location>
        <begin position="1275"/>
        <end position="1285"/>
    </location>
</feature>
<feature type="compositionally biased region" description="Basic and acidic residues" evidence="6">
    <location>
        <begin position="156"/>
        <end position="166"/>
    </location>
</feature>
<protein>
    <submittedName>
        <fullName evidence="10">VPS10 domain-containing receptor SorCS1 isoform X4</fullName>
    </submittedName>
</protein>
<feature type="region of interest" description="Disordered" evidence="6">
    <location>
        <begin position="47"/>
        <end position="66"/>
    </location>
</feature>
<dbReference type="SMART" id="SM00602">
    <property type="entry name" value="VPS10"/>
    <property type="match status" value="1"/>
</dbReference>
<comment type="similarity">
    <text evidence="2">Belongs to the VPS10-related sortilin family. SORCS subfamily.</text>
</comment>
<dbReference type="InterPro" id="IPR035986">
    <property type="entry name" value="PKD_dom_sf"/>
</dbReference>
<evidence type="ECO:0000313" key="9">
    <source>
        <dbReference type="Proteomes" id="UP001652642"/>
    </source>
</evidence>
<dbReference type="GeneID" id="110076653"/>
<feature type="domain" description="PKD" evidence="8">
    <location>
        <begin position="907"/>
        <end position="951"/>
    </location>
</feature>
<evidence type="ECO:0000256" key="3">
    <source>
        <dbReference type="ARBA" id="ARBA00022737"/>
    </source>
</evidence>
<dbReference type="Gene3D" id="2.130.10.10">
    <property type="entry name" value="YVTN repeat-like/Quinoprotein amine dehydrogenase"/>
    <property type="match status" value="1"/>
</dbReference>
<evidence type="ECO:0000256" key="4">
    <source>
        <dbReference type="ARBA" id="ARBA00023136"/>
    </source>
</evidence>